<comment type="caution">
    <text evidence="2">The sequence shown here is derived from an EMBL/GenBank/DDBJ whole genome shotgun (WGS) entry which is preliminary data.</text>
</comment>
<dbReference type="PANTHER" id="PTHR43415:SF3">
    <property type="entry name" value="GNAT-FAMILY ACETYLTRANSFERASE"/>
    <property type="match status" value="1"/>
</dbReference>
<dbReference type="Proteomes" id="UP000178114">
    <property type="component" value="Unassembled WGS sequence"/>
</dbReference>
<evidence type="ECO:0000313" key="3">
    <source>
        <dbReference type="Proteomes" id="UP000178114"/>
    </source>
</evidence>
<dbReference type="GO" id="GO:0016747">
    <property type="term" value="F:acyltransferase activity, transferring groups other than amino-acyl groups"/>
    <property type="evidence" value="ECO:0007669"/>
    <property type="project" value="InterPro"/>
</dbReference>
<gene>
    <name evidence="2" type="ORF">A2930_00785</name>
</gene>
<proteinExistence type="predicted"/>
<dbReference type="PANTHER" id="PTHR43415">
    <property type="entry name" value="SPERMIDINE N(1)-ACETYLTRANSFERASE"/>
    <property type="match status" value="1"/>
</dbReference>
<dbReference type="PROSITE" id="PS51186">
    <property type="entry name" value="GNAT"/>
    <property type="match status" value="1"/>
</dbReference>
<sequence length="190" mass="22366">MKKVVFLSGKKVNLRPYDKEKDLRNLLRWISDPETRQFISSHAQFPKSLEKEEDEMRKRTTGPENVFLIIETKNHRPIGCMGLHKIDWINRTAESGASIGEKKYQNKGYGTDAKMFFLNYAFNTLNLRKINSAAFSFNKRSLAYNGKCGYKIEGVFKRQFFRNGKYHDAIMIAVFKEDFQNIWKRYQKAD</sequence>
<evidence type="ECO:0000313" key="2">
    <source>
        <dbReference type="EMBL" id="OGF81091.1"/>
    </source>
</evidence>
<organism evidence="2 3">
    <name type="scientific">Candidatus Giovannonibacteria bacterium RIFCSPLOWO2_01_FULL_45_34</name>
    <dbReference type="NCBI Taxonomy" id="1798351"/>
    <lineage>
        <taxon>Bacteria</taxon>
        <taxon>Candidatus Giovannoniibacteriota</taxon>
    </lineage>
</organism>
<dbReference type="STRING" id="1798351.A2930_00785"/>
<name>A0A1F5X0J6_9BACT</name>
<dbReference type="Gene3D" id="3.40.630.30">
    <property type="match status" value="1"/>
</dbReference>
<reference evidence="2 3" key="1">
    <citation type="journal article" date="2016" name="Nat. Commun.">
        <title>Thousands of microbial genomes shed light on interconnected biogeochemical processes in an aquifer system.</title>
        <authorList>
            <person name="Anantharaman K."/>
            <person name="Brown C.T."/>
            <person name="Hug L.A."/>
            <person name="Sharon I."/>
            <person name="Castelle C.J."/>
            <person name="Probst A.J."/>
            <person name="Thomas B.C."/>
            <person name="Singh A."/>
            <person name="Wilkins M.J."/>
            <person name="Karaoz U."/>
            <person name="Brodie E.L."/>
            <person name="Williams K.H."/>
            <person name="Hubbard S.S."/>
            <person name="Banfield J.F."/>
        </authorList>
    </citation>
    <scope>NUCLEOTIDE SEQUENCE [LARGE SCALE GENOMIC DNA]</scope>
</reference>
<protein>
    <recommendedName>
        <fullName evidence="1">N-acetyltransferase domain-containing protein</fullName>
    </recommendedName>
</protein>
<evidence type="ECO:0000259" key="1">
    <source>
        <dbReference type="PROSITE" id="PS51186"/>
    </source>
</evidence>
<dbReference type="SUPFAM" id="SSF55729">
    <property type="entry name" value="Acyl-CoA N-acyltransferases (Nat)"/>
    <property type="match status" value="1"/>
</dbReference>
<dbReference type="AlphaFoldDB" id="A0A1F5X0J6"/>
<dbReference type="InterPro" id="IPR016181">
    <property type="entry name" value="Acyl_CoA_acyltransferase"/>
</dbReference>
<dbReference type="Pfam" id="PF13302">
    <property type="entry name" value="Acetyltransf_3"/>
    <property type="match status" value="1"/>
</dbReference>
<dbReference type="InterPro" id="IPR000182">
    <property type="entry name" value="GNAT_dom"/>
</dbReference>
<accession>A0A1F5X0J6</accession>
<feature type="domain" description="N-acetyltransferase" evidence="1">
    <location>
        <begin position="12"/>
        <end position="177"/>
    </location>
</feature>
<dbReference type="EMBL" id="MFID01000018">
    <property type="protein sequence ID" value="OGF81091.1"/>
    <property type="molecule type" value="Genomic_DNA"/>
</dbReference>